<sequence length="270" mass="28797">MDHALRVLSALVTHLTSFARSHDPPLPNLVGIELLNEPVPSGHDDALKAWYTHAFRALRSVLGVTWASPAQPPNSAAQRASAADHLRTVVVGGVQQVRGRWIGGGDDGGSEVVRRRLRTHGRGELVCSFVNRSRGLAGRAGGAKDQRIVGRGHRPCGRENKGGQRTDANGAGGRRGREEVHTWTIHLRPLCFDPLHFASVTIPLSLPVAFALTLAVDDAALPVSLPIPVTLPLAIAVTTVERIGVSASSTRTGANAETYRTGVRCQTQRA</sequence>
<dbReference type="Proteomes" id="UP001144978">
    <property type="component" value="Unassembled WGS sequence"/>
</dbReference>
<dbReference type="EMBL" id="JANSHE010007579">
    <property type="protein sequence ID" value="KAJ2958525.1"/>
    <property type="molecule type" value="Genomic_DNA"/>
</dbReference>
<comment type="caution">
    <text evidence="1">The sequence shown here is derived from an EMBL/GenBank/DDBJ whole genome shotgun (WGS) entry which is preliminary data.</text>
</comment>
<reference evidence="1" key="1">
    <citation type="submission" date="2022-08" db="EMBL/GenBank/DDBJ databases">
        <title>Genome Sequence of Pycnoporus sanguineus.</title>
        <authorList>
            <person name="Buettner E."/>
        </authorList>
    </citation>
    <scope>NUCLEOTIDE SEQUENCE</scope>
    <source>
        <strain evidence="1">CG-C14</strain>
    </source>
</reference>
<proteinExistence type="predicted"/>
<name>A0ACC1MCR6_9APHY</name>
<organism evidence="1 2">
    <name type="scientific">Trametes sanguinea</name>
    <dbReference type="NCBI Taxonomy" id="158606"/>
    <lineage>
        <taxon>Eukaryota</taxon>
        <taxon>Fungi</taxon>
        <taxon>Dikarya</taxon>
        <taxon>Basidiomycota</taxon>
        <taxon>Agaricomycotina</taxon>
        <taxon>Agaricomycetes</taxon>
        <taxon>Polyporales</taxon>
        <taxon>Polyporaceae</taxon>
        <taxon>Trametes</taxon>
    </lineage>
</organism>
<accession>A0ACC1MCR6</accession>
<keyword evidence="2" id="KW-1185">Reference proteome</keyword>
<evidence type="ECO:0000313" key="1">
    <source>
        <dbReference type="EMBL" id="KAJ2958525.1"/>
    </source>
</evidence>
<gene>
    <name evidence="1" type="ORF">NUW54_g14528</name>
</gene>
<evidence type="ECO:0000313" key="2">
    <source>
        <dbReference type="Proteomes" id="UP001144978"/>
    </source>
</evidence>
<protein>
    <submittedName>
        <fullName evidence="1">Uncharacterized protein</fullName>
    </submittedName>
</protein>